<dbReference type="Gene3D" id="1.20.1280.50">
    <property type="match status" value="1"/>
</dbReference>
<dbReference type="Pfam" id="PF12937">
    <property type="entry name" value="F-box-like"/>
    <property type="match status" value="1"/>
</dbReference>
<dbReference type="InParanoid" id="A0A067QIN7"/>
<organism evidence="3 4">
    <name type="scientific">Zootermopsis nevadensis</name>
    <name type="common">Dampwood termite</name>
    <dbReference type="NCBI Taxonomy" id="136037"/>
    <lineage>
        <taxon>Eukaryota</taxon>
        <taxon>Metazoa</taxon>
        <taxon>Ecdysozoa</taxon>
        <taxon>Arthropoda</taxon>
        <taxon>Hexapoda</taxon>
        <taxon>Insecta</taxon>
        <taxon>Pterygota</taxon>
        <taxon>Neoptera</taxon>
        <taxon>Polyneoptera</taxon>
        <taxon>Dictyoptera</taxon>
        <taxon>Blattodea</taxon>
        <taxon>Blattoidea</taxon>
        <taxon>Termitoidae</taxon>
        <taxon>Termopsidae</taxon>
        <taxon>Zootermopsis</taxon>
    </lineage>
</organism>
<dbReference type="eggNOG" id="ENOG502S6T2">
    <property type="taxonomic scope" value="Eukaryota"/>
</dbReference>
<evidence type="ECO:0000313" key="4">
    <source>
        <dbReference type="Proteomes" id="UP000027135"/>
    </source>
</evidence>
<feature type="compositionally biased region" description="Basic residues" evidence="1">
    <location>
        <begin position="1"/>
        <end position="12"/>
    </location>
</feature>
<dbReference type="AlphaFoldDB" id="A0A067QIN7"/>
<dbReference type="Proteomes" id="UP000027135">
    <property type="component" value="Unassembled WGS sequence"/>
</dbReference>
<sequence length="424" mass="50073">MNKFISFKKSKLQRGNEGPDKVGACSRQQRQLHITDLPPEVLALIFEHCRYDVLATHVRLVCKRFCDVATSILNRGFRTLCQKIDRAMVEALSRFEDQTLEEFCRTTRIFIVLMAMKYQYRELRAVTWGDIHSPYSGSGHQKCFYAGSLLDDFFRYLRMARHCSNPYWLITFVPYTNGIDKLRDRCLIFKNHFEERTEKFKRDYSISGAKLIDLCHRLMRRQVRMTPHEQAVTVNGTECYINLPYRVPYTWFNCLPSSQAQPNQRSEEQRSIYLRMRQLFDGRNHFVLEKIHHEKELVIRKGHETLALKYIVPSFYNSIHQNYGYLFFCGKMDGFSGGRNFFKERSPTVELFNYFNLDFFTSHDETDASDGVVNVLESSNMDLDIDTELHSPLRLAPIRFTDDCIGLVWYHGVGMYGYRQIRFR</sequence>
<evidence type="ECO:0000313" key="3">
    <source>
        <dbReference type="EMBL" id="KDR08535.1"/>
    </source>
</evidence>
<feature type="region of interest" description="Disordered" evidence="1">
    <location>
        <begin position="1"/>
        <end position="22"/>
    </location>
</feature>
<name>A0A067QIN7_ZOONE</name>
<dbReference type="InterPro" id="IPR036047">
    <property type="entry name" value="F-box-like_dom_sf"/>
</dbReference>
<proteinExistence type="predicted"/>
<feature type="domain" description="F-box" evidence="2">
    <location>
        <begin position="31"/>
        <end position="80"/>
    </location>
</feature>
<reference evidence="3 4" key="1">
    <citation type="journal article" date="2014" name="Nat. Commun.">
        <title>Molecular traces of alternative social organization in a termite genome.</title>
        <authorList>
            <person name="Terrapon N."/>
            <person name="Li C."/>
            <person name="Robertson H.M."/>
            <person name="Ji L."/>
            <person name="Meng X."/>
            <person name="Booth W."/>
            <person name="Chen Z."/>
            <person name="Childers C.P."/>
            <person name="Glastad K.M."/>
            <person name="Gokhale K."/>
            <person name="Gowin J."/>
            <person name="Gronenberg W."/>
            <person name="Hermansen R.A."/>
            <person name="Hu H."/>
            <person name="Hunt B.G."/>
            <person name="Huylmans A.K."/>
            <person name="Khalil S.M."/>
            <person name="Mitchell R.D."/>
            <person name="Munoz-Torres M.C."/>
            <person name="Mustard J.A."/>
            <person name="Pan H."/>
            <person name="Reese J.T."/>
            <person name="Scharf M.E."/>
            <person name="Sun F."/>
            <person name="Vogel H."/>
            <person name="Xiao J."/>
            <person name="Yang W."/>
            <person name="Yang Z."/>
            <person name="Yang Z."/>
            <person name="Zhou J."/>
            <person name="Zhu J."/>
            <person name="Brent C.S."/>
            <person name="Elsik C.G."/>
            <person name="Goodisman M.A."/>
            <person name="Liberles D.A."/>
            <person name="Roe R.M."/>
            <person name="Vargo E.L."/>
            <person name="Vilcinskas A."/>
            <person name="Wang J."/>
            <person name="Bornberg-Bauer E."/>
            <person name="Korb J."/>
            <person name="Zhang G."/>
            <person name="Liebig J."/>
        </authorList>
    </citation>
    <scope>NUCLEOTIDE SEQUENCE [LARGE SCALE GENOMIC DNA]</scope>
    <source>
        <tissue evidence="3">Whole organism</tissue>
    </source>
</reference>
<keyword evidence="4" id="KW-1185">Reference proteome</keyword>
<dbReference type="EMBL" id="KK853322">
    <property type="protein sequence ID" value="KDR08535.1"/>
    <property type="molecule type" value="Genomic_DNA"/>
</dbReference>
<evidence type="ECO:0000256" key="1">
    <source>
        <dbReference type="SAM" id="MobiDB-lite"/>
    </source>
</evidence>
<evidence type="ECO:0000259" key="2">
    <source>
        <dbReference type="PROSITE" id="PS50181"/>
    </source>
</evidence>
<dbReference type="PROSITE" id="PS50181">
    <property type="entry name" value="FBOX"/>
    <property type="match status" value="1"/>
</dbReference>
<accession>A0A067QIN7</accession>
<protein>
    <recommendedName>
        <fullName evidence="2">F-box domain-containing protein</fullName>
    </recommendedName>
</protein>
<dbReference type="InterPro" id="IPR001810">
    <property type="entry name" value="F-box_dom"/>
</dbReference>
<dbReference type="SUPFAM" id="SSF81383">
    <property type="entry name" value="F-box domain"/>
    <property type="match status" value="1"/>
</dbReference>
<gene>
    <name evidence="3" type="ORF">L798_01789</name>
</gene>